<keyword evidence="4" id="KW-1015">Disulfide bond</keyword>
<sequence>MKQTAKIKMIKKNPCPYCDRAMNFFNGRGLEVEIVDLTNNLDELQTWKEKTGWQTVPMIFINDQLIGGYSDLKALEEEGKLDALLNS</sequence>
<dbReference type="Pfam" id="PF00462">
    <property type="entry name" value="Glutaredoxin"/>
    <property type="match status" value="1"/>
</dbReference>
<keyword evidence="2" id="KW-0813">Transport</keyword>
<dbReference type="PRINTS" id="PR00160">
    <property type="entry name" value="GLUTAREDOXIN"/>
</dbReference>
<organism evidence="7 8">
    <name type="scientific">Pseudobdellovibrio exovorus JSS</name>
    <dbReference type="NCBI Taxonomy" id="1184267"/>
    <lineage>
        <taxon>Bacteria</taxon>
        <taxon>Pseudomonadati</taxon>
        <taxon>Bdellovibrionota</taxon>
        <taxon>Bdellovibrionia</taxon>
        <taxon>Bdellovibrionales</taxon>
        <taxon>Pseudobdellovibrionaceae</taxon>
        <taxon>Pseudobdellovibrio</taxon>
    </lineage>
</organism>
<dbReference type="SUPFAM" id="SSF52833">
    <property type="entry name" value="Thioredoxin-like"/>
    <property type="match status" value="1"/>
</dbReference>
<dbReference type="CDD" id="cd02066">
    <property type="entry name" value="GRX_family"/>
    <property type="match status" value="1"/>
</dbReference>
<dbReference type="InterPro" id="IPR036249">
    <property type="entry name" value="Thioredoxin-like_sf"/>
</dbReference>
<dbReference type="PATRIC" id="fig|1184267.3.peg.1650"/>
<dbReference type="OrthoDB" id="9814618at2"/>
<dbReference type="PANTHER" id="PTHR46679">
    <property type="match status" value="1"/>
</dbReference>
<dbReference type="PROSITE" id="PS51354">
    <property type="entry name" value="GLUTAREDOXIN_2"/>
    <property type="match status" value="1"/>
</dbReference>
<comment type="similarity">
    <text evidence="1">Belongs to the glutaredoxin family.</text>
</comment>
<accession>M4VBI2</accession>
<proteinExistence type="inferred from homology"/>
<dbReference type="InterPro" id="IPR002109">
    <property type="entry name" value="Glutaredoxin"/>
</dbReference>
<evidence type="ECO:0000313" key="7">
    <source>
        <dbReference type="EMBL" id="AGH95845.1"/>
    </source>
</evidence>
<keyword evidence="8" id="KW-1185">Reference proteome</keyword>
<dbReference type="RefSeq" id="WP_015470335.1">
    <property type="nucleotide sequence ID" value="NC_020813.1"/>
</dbReference>
<protein>
    <submittedName>
        <fullName evidence="7">Glutaredoxin</fullName>
    </submittedName>
</protein>
<dbReference type="eggNOG" id="COG0695">
    <property type="taxonomic scope" value="Bacteria"/>
</dbReference>
<dbReference type="KEGG" id="bex:A11Q_1629"/>
<evidence type="ECO:0000256" key="5">
    <source>
        <dbReference type="ARBA" id="ARBA00023284"/>
    </source>
</evidence>
<keyword evidence="5" id="KW-0676">Redox-active center</keyword>
<evidence type="ECO:0000256" key="3">
    <source>
        <dbReference type="ARBA" id="ARBA00022982"/>
    </source>
</evidence>
<evidence type="ECO:0000259" key="6">
    <source>
        <dbReference type="Pfam" id="PF00462"/>
    </source>
</evidence>
<evidence type="ECO:0000256" key="2">
    <source>
        <dbReference type="ARBA" id="ARBA00022448"/>
    </source>
</evidence>
<dbReference type="HOGENOM" id="CLU_026126_7_2_7"/>
<keyword evidence="3" id="KW-0249">Electron transport</keyword>
<dbReference type="Gene3D" id="3.40.30.10">
    <property type="entry name" value="Glutaredoxin"/>
    <property type="match status" value="1"/>
</dbReference>
<dbReference type="GO" id="GO:0015035">
    <property type="term" value="F:protein-disulfide reductase activity"/>
    <property type="evidence" value="ECO:0007669"/>
    <property type="project" value="TreeGrafter"/>
</dbReference>
<dbReference type="PANTHER" id="PTHR46679:SF1">
    <property type="entry name" value="GLUTAREDOXIN-2, MITOCHONDRIAL"/>
    <property type="match status" value="1"/>
</dbReference>
<dbReference type="Proteomes" id="UP000012040">
    <property type="component" value="Chromosome"/>
</dbReference>
<reference evidence="7 8" key="1">
    <citation type="journal article" date="2013" name="ISME J.">
        <title>By their genes ye shall know them: genomic signatures of predatory bacteria.</title>
        <authorList>
            <person name="Pasternak Z."/>
            <person name="Pietrokovski S."/>
            <person name="Rotem O."/>
            <person name="Gophna U."/>
            <person name="Lurie-Weinberger M.N."/>
            <person name="Jurkevitch E."/>
        </authorList>
    </citation>
    <scope>NUCLEOTIDE SEQUENCE [LARGE SCALE GENOMIC DNA]</scope>
    <source>
        <strain evidence="7 8">JSS</strain>
    </source>
</reference>
<dbReference type="AlphaFoldDB" id="M4VBI2"/>
<name>M4VBI2_9BACT</name>
<evidence type="ECO:0000256" key="1">
    <source>
        <dbReference type="ARBA" id="ARBA00007787"/>
    </source>
</evidence>
<dbReference type="STRING" id="1184267.A11Q_1629"/>
<gene>
    <name evidence="7" type="ORF">A11Q_1629</name>
</gene>
<dbReference type="InterPro" id="IPR014025">
    <property type="entry name" value="Glutaredoxin_subgr"/>
</dbReference>
<feature type="domain" description="Glutaredoxin" evidence="6">
    <location>
        <begin position="8"/>
        <end position="66"/>
    </location>
</feature>
<evidence type="ECO:0000256" key="4">
    <source>
        <dbReference type="ARBA" id="ARBA00023157"/>
    </source>
</evidence>
<evidence type="ECO:0000313" key="8">
    <source>
        <dbReference type="Proteomes" id="UP000012040"/>
    </source>
</evidence>
<dbReference type="EMBL" id="CP003537">
    <property type="protein sequence ID" value="AGH95845.1"/>
    <property type="molecule type" value="Genomic_DNA"/>
</dbReference>